<dbReference type="Proteomes" id="UP001165089">
    <property type="component" value="Unassembled WGS sequence"/>
</dbReference>
<feature type="binding site" evidence="9">
    <location>
        <position position="348"/>
    </location>
    <ligand>
        <name>substrate</name>
    </ligand>
</feature>
<evidence type="ECO:0000256" key="3">
    <source>
        <dbReference type="ARBA" id="ARBA00022576"/>
    </source>
</evidence>
<dbReference type="RefSeq" id="WP_285723495.1">
    <property type="nucleotide sequence ID" value="NZ_BSDD01000002.1"/>
</dbReference>
<dbReference type="GO" id="GO:0008483">
    <property type="term" value="F:transaminase activity"/>
    <property type="evidence" value="ECO:0007669"/>
    <property type="project" value="UniProtKB-KW"/>
</dbReference>
<organism evidence="10 11">
    <name type="scientific">Geothrix rubra</name>
    <dbReference type="NCBI Taxonomy" id="2927977"/>
    <lineage>
        <taxon>Bacteria</taxon>
        <taxon>Pseudomonadati</taxon>
        <taxon>Acidobacteriota</taxon>
        <taxon>Holophagae</taxon>
        <taxon>Holophagales</taxon>
        <taxon>Holophagaceae</taxon>
        <taxon>Geothrix</taxon>
    </lineage>
</organism>
<comment type="pathway">
    <text evidence="2 9">Cofactor biosynthesis; biotin biosynthesis; 7,8-diaminononanoate from 8-amino-7-oxononanoate (SAM route): step 1/1.</text>
</comment>
<comment type="function">
    <text evidence="9">Catalyzes the transfer of the alpha-amino group from S-adenosyl-L-methionine (SAM) to 7-keto-8-aminopelargonic acid (KAPA) to form 7,8-diaminopelargonic acid (DAPA). It is the only aminotransferase known to utilize SAM as an amino donor.</text>
</comment>
<dbReference type="EC" id="2.6.1.62" evidence="9"/>
<dbReference type="Gene3D" id="3.90.1150.10">
    <property type="entry name" value="Aspartate Aminotransferase, domain 1"/>
    <property type="match status" value="1"/>
</dbReference>
<evidence type="ECO:0000256" key="8">
    <source>
        <dbReference type="ARBA" id="ARBA00048449"/>
    </source>
</evidence>
<reference evidence="10 11" key="1">
    <citation type="journal article" date="2023" name="Antonie Van Leeuwenhoek">
        <title>Mesoterricola silvestris gen. nov., sp. nov., Mesoterricola sediminis sp. nov., Geothrix oryzae sp. nov., Geothrix edaphica sp. nov., Geothrix rubra sp. nov., and Geothrix limicola sp. nov., six novel members of Acidobacteriota isolated from soils.</title>
        <authorList>
            <person name="Itoh H."/>
            <person name="Sugisawa Y."/>
            <person name="Mise K."/>
            <person name="Xu Z."/>
            <person name="Kuniyasu M."/>
            <person name="Ushijima N."/>
            <person name="Kawano K."/>
            <person name="Kobayashi E."/>
            <person name="Shiratori Y."/>
            <person name="Masuda Y."/>
            <person name="Senoo K."/>
        </authorList>
    </citation>
    <scope>NUCLEOTIDE SEQUENCE [LARGE SCALE GENOMIC DNA]</scope>
    <source>
        <strain evidence="10 11">Red803</strain>
    </source>
</reference>
<evidence type="ECO:0000256" key="5">
    <source>
        <dbReference type="ARBA" id="ARBA00022691"/>
    </source>
</evidence>
<evidence type="ECO:0000256" key="7">
    <source>
        <dbReference type="ARBA" id="ARBA00022898"/>
    </source>
</evidence>
<feature type="binding site" evidence="9">
    <location>
        <position position="154"/>
    </location>
    <ligand>
        <name>substrate</name>
    </ligand>
</feature>
<dbReference type="PANTHER" id="PTHR42684:SF17">
    <property type="entry name" value="ADENOSYLMETHIONINE-8-AMINO-7-OXONONANOATE AMINOTRANSFERASE"/>
    <property type="match status" value="1"/>
</dbReference>
<sequence>MPTPLPHDWTDRLALDRAHVWHPFTQMKVHEVDPPVPVIGGEGCDLLLADGSRVLDGISSWWTCLHGHCHPRLMGALERQAGKLDHVLFAGFTHEPALELVARLRPKLPPNLTRAFFSDNGSTAVEVALKMAFQAQLQRGEAGRTRFGALREGYHGDTLGAVGVGELDNFMTGLFRPLLLACDRLELPEDPRRELDADLAGWPERLEAAREAVRAYFDEHGDRLAAFIAEPLLQAAGGMRMWPPELLQELRAQCDAHGVYLIADEVMTGFGRTGTFLACDQGGSISEREASGSEAPLHDRWRGVAPDLLCLSKGLTGGTLPLSMTWATEELYGHFWGEPASGRAFLHGHSYTANPLACAVACASLALFDDEPVLANAAEIATAMADAFRELSAHPAVRQARVFGTVGACRLVDPATGSPDTLEARYGWKLHRRALEHGLLVRPVGDCLYLMPPLCTPPARIREAGETLRALLG</sequence>
<dbReference type="Pfam" id="PF00202">
    <property type="entry name" value="Aminotran_3"/>
    <property type="match status" value="2"/>
</dbReference>
<comment type="similarity">
    <text evidence="9">Belongs to the class-III pyridoxal-phosphate-dependent aminotransferase family. BioA subfamily.</text>
</comment>
<dbReference type="CDD" id="cd00610">
    <property type="entry name" value="OAT_like"/>
    <property type="match status" value="1"/>
</dbReference>
<feature type="modified residue" description="N6-(pyridoxal phosphate)lysine" evidence="9">
    <location>
        <position position="313"/>
    </location>
</feature>
<dbReference type="InterPro" id="IPR015421">
    <property type="entry name" value="PyrdxlP-dep_Trfase_major"/>
</dbReference>
<feature type="binding site" evidence="9">
    <location>
        <position position="264"/>
    </location>
    <ligand>
        <name>pyridoxal 5'-phosphate</name>
        <dbReference type="ChEBI" id="CHEBI:597326"/>
    </ligand>
</feature>
<evidence type="ECO:0000313" key="10">
    <source>
        <dbReference type="EMBL" id="GLH69475.1"/>
    </source>
</evidence>
<keyword evidence="9" id="KW-0963">Cytoplasm</keyword>
<proteinExistence type="inferred from homology"/>
<dbReference type="InterPro" id="IPR005814">
    <property type="entry name" value="Aminotrans_3"/>
</dbReference>
<evidence type="ECO:0000256" key="1">
    <source>
        <dbReference type="ARBA" id="ARBA00001933"/>
    </source>
</evidence>
<dbReference type="InterPro" id="IPR015422">
    <property type="entry name" value="PyrdxlP-dep_Trfase_small"/>
</dbReference>
<comment type="subcellular location">
    <subcellularLocation>
        <location evidence="9">Cytoplasm</location>
    </subcellularLocation>
</comment>
<evidence type="ECO:0000256" key="6">
    <source>
        <dbReference type="ARBA" id="ARBA00022756"/>
    </source>
</evidence>
<feature type="site" description="Participates in the substrate recognition with KAPA and in a stacking interaction with the adenine ring of SAM" evidence="9">
    <location>
        <position position="24"/>
    </location>
</feature>
<keyword evidence="7 9" id="KW-0663">Pyridoxal phosphate</keyword>
<feature type="binding site" evidence="9">
    <location>
        <position position="313"/>
    </location>
    <ligand>
        <name>substrate</name>
    </ligand>
</feature>
<dbReference type="PANTHER" id="PTHR42684">
    <property type="entry name" value="ADENOSYLMETHIONINE-8-AMINO-7-OXONONANOATE AMINOTRANSFERASE"/>
    <property type="match status" value="1"/>
</dbReference>
<keyword evidence="4 9" id="KW-0808">Transferase</keyword>
<evidence type="ECO:0000256" key="9">
    <source>
        <dbReference type="HAMAP-Rule" id="MF_00834"/>
    </source>
</evidence>
<feature type="binding site" evidence="9">
    <location>
        <begin position="349"/>
        <end position="350"/>
    </location>
    <ligand>
        <name>pyridoxal 5'-phosphate</name>
        <dbReference type="ChEBI" id="CHEBI:597326"/>
    </ligand>
</feature>
<evidence type="ECO:0000256" key="4">
    <source>
        <dbReference type="ARBA" id="ARBA00022679"/>
    </source>
</evidence>
<dbReference type="InterPro" id="IPR005815">
    <property type="entry name" value="BioA"/>
</dbReference>
<keyword evidence="11" id="KW-1185">Reference proteome</keyword>
<comment type="cofactor">
    <cofactor evidence="1 9">
        <name>pyridoxal 5'-phosphate</name>
        <dbReference type="ChEBI" id="CHEBI:597326"/>
    </cofactor>
</comment>
<comment type="catalytic activity">
    <reaction evidence="8 9">
        <text>(8S)-8-amino-7-oxononanoate + S-adenosyl-L-methionine = S-adenosyl-4-methylsulfanyl-2-oxobutanoate + (7R,8S)-7,8-diammoniononanoate</text>
        <dbReference type="Rhea" id="RHEA:16861"/>
        <dbReference type="ChEBI" id="CHEBI:16490"/>
        <dbReference type="ChEBI" id="CHEBI:59789"/>
        <dbReference type="ChEBI" id="CHEBI:149468"/>
        <dbReference type="ChEBI" id="CHEBI:149469"/>
        <dbReference type="EC" id="2.6.1.62"/>
    </reaction>
</comment>
<comment type="subunit">
    <text evidence="9">Homodimer.</text>
</comment>
<gene>
    <name evidence="9 10" type="primary">bioA</name>
    <name evidence="10" type="ORF">GETHPA_10080</name>
</gene>
<keyword evidence="3 9" id="KW-0032">Aminotransferase</keyword>
<dbReference type="Gene3D" id="3.40.640.10">
    <property type="entry name" value="Type I PLP-dependent aspartate aminotransferase-like (Major domain)"/>
    <property type="match status" value="1"/>
</dbReference>
<dbReference type="SUPFAM" id="SSF53383">
    <property type="entry name" value="PLP-dependent transferases"/>
    <property type="match status" value="1"/>
</dbReference>
<dbReference type="HAMAP" id="MF_00834">
    <property type="entry name" value="BioA"/>
    <property type="match status" value="1"/>
</dbReference>
<evidence type="ECO:0000256" key="2">
    <source>
        <dbReference type="ARBA" id="ARBA00005063"/>
    </source>
</evidence>
<accession>A0ABQ5Q401</accession>
<name>A0ABQ5Q401_9BACT</name>
<evidence type="ECO:0000313" key="11">
    <source>
        <dbReference type="Proteomes" id="UP001165089"/>
    </source>
</evidence>
<dbReference type="EMBL" id="BSDD01000002">
    <property type="protein sequence ID" value="GLH69475.1"/>
    <property type="molecule type" value="Genomic_DNA"/>
</dbReference>
<keyword evidence="6 9" id="KW-0093">Biotin biosynthesis</keyword>
<feature type="binding site" evidence="9">
    <location>
        <position position="61"/>
    </location>
    <ligand>
        <name>substrate</name>
    </ligand>
</feature>
<feature type="binding site" evidence="9">
    <location>
        <position position="442"/>
    </location>
    <ligand>
        <name>substrate</name>
    </ligand>
</feature>
<comment type="caution">
    <text evidence="10">The sequence shown here is derived from an EMBL/GenBank/DDBJ whole genome shotgun (WGS) entry which is preliminary data.</text>
</comment>
<feature type="binding site" evidence="9">
    <location>
        <begin position="121"/>
        <end position="122"/>
    </location>
    <ligand>
        <name>pyridoxal 5'-phosphate</name>
        <dbReference type="ChEBI" id="CHEBI:597326"/>
    </ligand>
</feature>
<keyword evidence="5 9" id="KW-0949">S-adenosyl-L-methionine</keyword>
<protein>
    <recommendedName>
        <fullName evidence="9">Adenosylmethionine-8-amino-7-oxononanoate aminotransferase</fullName>
        <ecNumber evidence="9">2.6.1.62</ecNumber>
    </recommendedName>
    <alternativeName>
        <fullName evidence="9">7,8-diamino-pelargonic acid aminotransferase</fullName>
        <shortName evidence="9">DAPA AT</shortName>
        <shortName evidence="9">DAPA aminotransferase</shortName>
    </alternativeName>
    <alternativeName>
        <fullName evidence="9">7,8-diaminononanoate synthase</fullName>
        <shortName evidence="9">DANS</shortName>
    </alternativeName>
    <alternativeName>
        <fullName evidence="9">Diaminopelargonic acid synthase</fullName>
    </alternativeName>
</protein>
<dbReference type="InterPro" id="IPR015424">
    <property type="entry name" value="PyrdxlP-dep_Trfase"/>
</dbReference>